<name>A0A8H3BRB0_9AGAM</name>
<feature type="region of interest" description="Disordered" evidence="1">
    <location>
        <begin position="1"/>
        <end position="60"/>
    </location>
</feature>
<evidence type="ECO:0000313" key="3">
    <source>
        <dbReference type="EMBL" id="CAE6464632.1"/>
    </source>
</evidence>
<feature type="region of interest" description="Disordered" evidence="1">
    <location>
        <begin position="115"/>
        <end position="139"/>
    </location>
</feature>
<dbReference type="Pfam" id="PF24016">
    <property type="entry name" value="DUF7330"/>
    <property type="match status" value="1"/>
</dbReference>
<dbReference type="Proteomes" id="UP000663846">
    <property type="component" value="Unassembled WGS sequence"/>
</dbReference>
<evidence type="ECO:0000259" key="2">
    <source>
        <dbReference type="Pfam" id="PF24016"/>
    </source>
</evidence>
<protein>
    <recommendedName>
        <fullName evidence="2">DUF7330 domain-containing protein</fullName>
    </recommendedName>
</protein>
<feature type="region of interest" description="Disordered" evidence="1">
    <location>
        <begin position="319"/>
        <end position="346"/>
    </location>
</feature>
<gene>
    <name evidence="3" type="ORF">RDB_LOCUS164723</name>
</gene>
<evidence type="ECO:0000313" key="4">
    <source>
        <dbReference type="Proteomes" id="UP000663846"/>
    </source>
</evidence>
<accession>A0A8H3BRB0</accession>
<evidence type="ECO:0000256" key="1">
    <source>
        <dbReference type="SAM" id="MobiDB-lite"/>
    </source>
</evidence>
<feature type="compositionally biased region" description="Pro residues" evidence="1">
    <location>
        <begin position="326"/>
        <end position="346"/>
    </location>
</feature>
<feature type="compositionally biased region" description="Polar residues" evidence="1">
    <location>
        <begin position="9"/>
        <end position="23"/>
    </location>
</feature>
<reference evidence="3" key="1">
    <citation type="submission" date="2021-01" db="EMBL/GenBank/DDBJ databases">
        <authorList>
            <person name="Kaushik A."/>
        </authorList>
    </citation>
    <scope>NUCLEOTIDE SEQUENCE</scope>
    <source>
        <strain evidence="3">AG1-1C</strain>
    </source>
</reference>
<proteinExistence type="predicted"/>
<feature type="compositionally biased region" description="Basic and acidic residues" evidence="1">
    <location>
        <begin position="115"/>
        <end position="131"/>
    </location>
</feature>
<comment type="caution">
    <text evidence="3">The sequence shown here is derived from an EMBL/GenBank/DDBJ whole genome shotgun (WGS) entry which is preliminary data.</text>
</comment>
<dbReference type="EMBL" id="CAJMWS010000812">
    <property type="protein sequence ID" value="CAE6464632.1"/>
    <property type="molecule type" value="Genomic_DNA"/>
</dbReference>
<feature type="compositionally biased region" description="Low complexity" evidence="1">
    <location>
        <begin position="37"/>
        <end position="46"/>
    </location>
</feature>
<dbReference type="InterPro" id="IPR055754">
    <property type="entry name" value="DUF7330"/>
</dbReference>
<sequence>MIVPESQKSETGAPSSSTRSETSLGMDVPPSPPPYSPTASSSNNPYQDSTQPAFKPLSSIRPNLPPRCNYFIDRKVFGGVKGTWHVDTALDIPERLLLSVDQFNGYWNREAQRTRKTWPDGVRKRQERTSDSKGALNPSVDTRPNLMLATINGAIGGDIHVMSSDGLVRQATLVAEGFNGAVTLKIHAPPEQPLRVFASTTNGSINIKVPTSFEGAVMMSTTWGSVNISEPIKAKLTTFSSASNTSRGFIGDWQASGFGTTANSSDSNPFATWTGPIIEMASTNGSVSLSYTEEGGISAYIDQFTKSIQGFVDNWFSGGQNESSPSLPPPMSLSPQPGVKPLPPKS</sequence>
<dbReference type="AlphaFoldDB" id="A0A8H3BRB0"/>
<feature type="domain" description="DUF7330" evidence="2">
    <location>
        <begin position="140"/>
        <end position="294"/>
    </location>
</feature>
<organism evidence="3 4">
    <name type="scientific">Rhizoctonia solani</name>
    <dbReference type="NCBI Taxonomy" id="456999"/>
    <lineage>
        <taxon>Eukaryota</taxon>
        <taxon>Fungi</taxon>
        <taxon>Dikarya</taxon>
        <taxon>Basidiomycota</taxon>
        <taxon>Agaricomycotina</taxon>
        <taxon>Agaricomycetes</taxon>
        <taxon>Cantharellales</taxon>
        <taxon>Ceratobasidiaceae</taxon>
        <taxon>Rhizoctonia</taxon>
    </lineage>
</organism>